<protein>
    <recommendedName>
        <fullName evidence="7">Aminotransferase DegT</fullName>
    </recommendedName>
</protein>
<evidence type="ECO:0000256" key="3">
    <source>
        <dbReference type="PIRSR" id="PIRSR000390-2"/>
    </source>
</evidence>
<reference evidence="5 6" key="1">
    <citation type="submission" date="2017-09" db="EMBL/GenBank/DDBJ databases">
        <title>Depth-based differentiation of microbial function through sediment-hosted aquifers and enrichment of novel symbionts in the deep terrestrial subsurface.</title>
        <authorList>
            <person name="Probst A.J."/>
            <person name="Ladd B."/>
            <person name="Jarett J.K."/>
            <person name="Geller-Mcgrath D.E."/>
            <person name="Sieber C.M."/>
            <person name="Emerson J.B."/>
            <person name="Anantharaman K."/>
            <person name="Thomas B.C."/>
            <person name="Malmstrom R."/>
            <person name="Stieglmeier M."/>
            <person name="Klingl A."/>
            <person name="Woyke T."/>
            <person name="Ryan C.M."/>
            <person name="Banfield J.F."/>
        </authorList>
    </citation>
    <scope>NUCLEOTIDE SEQUENCE [LARGE SCALE GENOMIC DNA]</scope>
    <source>
        <strain evidence="5">CG11_big_fil_rev_8_21_14_0_20_45_26</strain>
    </source>
</reference>
<organism evidence="5 6">
    <name type="scientific">Candidatus Abzuiibacterium crystallinum</name>
    <dbReference type="NCBI Taxonomy" id="1974748"/>
    <lineage>
        <taxon>Bacteria</taxon>
        <taxon>Pseudomonadati</taxon>
        <taxon>Candidatus Omnitrophota</taxon>
        <taxon>Candidatus Abzuiibacterium</taxon>
    </lineage>
</organism>
<comment type="caution">
    <text evidence="5">The sequence shown here is derived from an EMBL/GenBank/DDBJ whole genome shotgun (WGS) entry which is preliminary data.</text>
</comment>
<dbReference type="Gene3D" id="3.90.1150.10">
    <property type="entry name" value="Aspartate Aminotransferase, domain 1"/>
    <property type="match status" value="1"/>
</dbReference>
<dbReference type="InterPro" id="IPR015422">
    <property type="entry name" value="PyrdxlP-dep_Trfase_small"/>
</dbReference>
<evidence type="ECO:0000256" key="4">
    <source>
        <dbReference type="RuleBase" id="RU004508"/>
    </source>
</evidence>
<evidence type="ECO:0000313" key="6">
    <source>
        <dbReference type="Proteomes" id="UP000230859"/>
    </source>
</evidence>
<dbReference type="PANTHER" id="PTHR30244">
    <property type="entry name" value="TRANSAMINASE"/>
    <property type="match status" value="1"/>
</dbReference>
<evidence type="ECO:0000256" key="2">
    <source>
        <dbReference type="PIRSR" id="PIRSR000390-1"/>
    </source>
</evidence>
<dbReference type="PANTHER" id="PTHR30244:SF34">
    <property type="entry name" value="DTDP-4-AMINO-4,6-DIDEOXYGALACTOSE TRANSAMINASE"/>
    <property type="match status" value="1"/>
</dbReference>
<comment type="similarity">
    <text evidence="1 4">Belongs to the DegT/DnrJ/EryC1 family.</text>
</comment>
<feature type="active site" description="Proton acceptor" evidence="2">
    <location>
        <position position="190"/>
    </location>
</feature>
<sequence length="380" mass="42867">MSQITTKKFDFIPIANTFVGQEEAHAVFEVAKSGWVSMGKKVQAFEEMAASYLGAKHAIAFNNGTSTLHAALLAFGVEPGDEVIVPTLSYISSANAVLYCNAKPVFCDSEPDTFNVSVAEIEKRITPKTKVIMTVDLKGMPVDFDDILKWASNKKIKVLSDSAESFGAVYKNKPVGTQCPAHSFSFFANKNLTMGEGGLVTTNDDEVAEQCRIIRNQGQSERYVHVVLAHNYRLTDLQAAFGIEQLKRVDWIMSEKNKVASYYQQLFQNHPLITAPFVPEYVTRHTWYMYCLRLDPQVNRDLVVKKMKEKGVDSRLSFPPIHLQPLYRKLFGYREGDYAKSEQIFNSFIDIPCWVGMTEEMCQYVAEVLRTCVEKSVSLK</sequence>
<feature type="modified residue" description="N6-(pyridoxal phosphate)lysine" evidence="3">
    <location>
        <position position="190"/>
    </location>
</feature>
<dbReference type="Proteomes" id="UP000230859">
    <property type="component" value="Unassembled WGS sequence"/>
</dbReference>
<dbReference type="InterPro" id="IPR015424">
    <property type="entry name" value="PyrdxlP-dep_Trfase"/>
</dbReference>
<accession>A0A2H0LLD3</accession>
<dbReference type="InterPro" id="IPR000653">
    <property type="entry name" value="DegT/StrS_aminotransferase"/>
</dbReference>
<keyword evidence="3 4" id="KW-0663">Pyridoxal phosphate</keyword>
<gene>
    <name evidence="5" type="ORF">COV74_09700</name>
</gene>
<dbReference type="PIRSF" id="PIRSF000390">
    <property type="entry name" value="PLP_StrS"/>
    <property type="match status" value="1"/>
</dbReference>
<dbReference type="SUPFAM" id="SSF53383">
    <property type="entry name" value="PLP-dependent transferases"/>
    <property type="match status" value="1"/>
</dbReference>
<dbReference type="InterPro" id="IPR015421">
    <property type="entry name" value="PyrdxlP-dep_Trfase_major"/>
</dbReference>
<dbReference type="CDD" id="cd00616">
    <property type="entry name" value="AHBA_syn"/>
    <property type="match status" value="1"/>
</dbReference>
<dbReference type="GO" id="GO:0008483">
    <property type="term" value="F:transaminase activity"/>
    <property type="evidence" value="ECO:0007669"/>
    <property type="project" value="TreeGrafter"/>
</dbReference>
<dbReference type="EMBL" id="PCVY01000072">
    <property type="protein sequence ID" value="PIQ85223.1"/>
    <property type="molecule type" value="Genomic_DNA"/>
</dbReference>
<name>A0A2H0LLD3_9BACT</name>
<dbReference type="GO" id="GO:0000271">
    <property type="term" value="P:polysaccharide biosynthetic process"/>
    <property type="evidence" value="ECO:0007669"/>
    <property type="project" value="TreeGrafter"/>
</dbReference>
<evidence type="ECO:0008006" key="7">
    <source>
        <dbReference type="Google" id="ProtNLM"/>
    </source>
</evidence>
<evidence type="ECO:0000313" key="5">
    <source>
        <dbReference type="EMBL" id="PIQ85223.1"/>
    </source>
</evidence>
<dbReference type="Gene3D" id="3.40.640.10">
    <property type="entry name" value="Type I PLP-dependent aspartate aminotransferase-like (Major domain)"/>
    <property type="match status" value="1"/>
</dbReference>
<proteinExistence type="inferred from homology"/>
<dbReference type="AlphaFoldDB" id="A0A2H0LLD3"/>
<dbReference type="GO" id="GO:0030170">
    <property type="term" value="F:pyridoxal phosphate binding"/>
    <property type="evidence" value="ECO:0007669"/>
    <property type="project" value="TreeGrafter"/>
</dbReference>
<evidence type="ECO:0000256" key="1">
    <source>
        <dbReference type="ARBA" id="ARBA00037999"/>
    </source>
</evidence>
<dbReference type="Pfam" id="PF01041">
    <property type="entry name" value="DegT_DnrJ_EryC1"/>
    <property type="match status" value="1"/>
</dbReference>